<dbReference type="Proteomes" id="UP000184074">
    <property type="component" value="Unassembled WGS sequence"/>
</dbReference>
<evidence type="ECO:0000313" key="3">
    <source>
        <dbReference type="Proteomes" id="UP000184074"/>
    </source>
</evidence>
<keyword evidence="1" id="KW-0472">Membrane</keyword>
<reference evidence="2 3" key="1">
    <citation type="submission" date="2016-11" db="EMBL/GenBank/DDBJ databases">
        <authorList>
            <person name="Jaros S."/>
            <person name="Januszkiewicz K."/>
            <person name="Wedrychowicz H."/>
        </authorList>
    </citation>
    <scope>NUCLEOTIDE SEQUENCE [LARGE SCALE GENOMIC DNA]</scope>
    <source>
        <strain evidence="2 3">DSM 28715</strain>
    </source>
</reference>
<evidence type="ECO:0000256" key="1">
    <source>
        <dbReference type="SAM" id="Phobius"/>
    </source>
</evidence>
<feature type="transmembrane region" description="Helical" evidence="1">
    <location>
        <begin position="136"/>
        <end position="154"/>
    </location>
</feature>
<evidence type="ECO:0000313" key="2">
    <source>
        <dbReference type="EMBL" id="SHG78175.1"/>
    </source>
</evidence>
<accession>A0A1M5MLQ9</accession>
<feature type="transmembrane region" description="Helical" evidence="1">
    <location>
        <begin position="12"/>
        <end position="32"/>
    </location>
</feature>
<keyword evidence="1" id="KW-1133">Transmembrane helix</keyword>
<proteinExistence type="predicted"/>
<dbReference type="Pfam" id="PF11139">
    <property type="entry name" value="SfLAP"/>
    <property type="match status" value="1"/>
</dbReference>
<dbReference type="EMBL" id="FQXB01000001">
    <property type="protein sequence ID" value="SHG78175.1"/>
    <property type="molecule type" value="Genomic_DNA"/>
</dbReference>
<sequence>MISTLGDILPFAGGLALSPLPLVAVIVMLTGASGKRNAIAFAGGWFTGALLLSGLVILLVNGASGQTGQEPKTLSGIIKLCFGGLLLFLAWKQWGSRPEPGEAVEAPGWLVALDSSSAAKCFGFGCFLAPINVKNFPIIASAAAIIAASGLGGVQMTFTALIFAFLGTAGLLIPIVLYVMGGETAQETLQAWRKWLEKYNAIILAVLFFYLGLNAFGEGLSILF</sequence>
<gene>
    <name evidence="2" type="ORF">SAMN05444003_0895</name>
</gene>
<keyword evidence="1" id="KW-0812">Transmembrane</keyword>
<dbReference type="OrthoDB" id="4753036at2"/>
<feature type="transmembrane region" description="Helical" evidence="1">
    <location>
        <begin position="73"/>
        <end position="94"/>
    </location>
</feature>
<dbReference type="STRING" id="1508389.SAMN05444003_0895"/>
<organism evidence="2 3">
    <name type="scientific">Cognatiyoonia sediminum</name>
    <dbReference type="NCBI Taxonomy" id="1508389"/>
    <lineage>
        <taxon>Bacteria</taxon>
        <taxon>Pseudomonadati</taxon>
        <taxon>Pseudomonadota</taxon>
        <taxon>Alphaproteobacteria</taxon>
        <taxon>Rhodobacterales</taxon>
        <taxon>Paracoccaceae</taxon>
        <taxon>Cognatiyoonia</taxon>
    </lineage>
</organism>
<name>A0A1M5MLQ9_9RHOB</name>
<dbReference type="InterPro" id="IPR021315">
    <property type="entry name" value="Gap/Sap"/>
</dbReference>
<protein>
    <submittedName>
        <fullName evidence="2">Sap, sulfolipid-1-addressing protein</fullName>
    </submittedName>
</protein>
<dbReference type="AlphaFoldDB" id="A0A1M5MLQ9"/>
<feature type="transmembrane region" description="Helical" evidence="1">
    <location>
        <begin position="38"/>
        <end position="61"/>
    </location>
</feature>
<dbReference type="RefSeq" id="WP_131802761.1">
    <property type="nucleotide sequence ID" value="NZ_FQXB01000001.1"/>
</dbReference>
<feature type="transmembrane region" description="Helical" evidence="1">
    <location>
        <begin position="201"/>
        <end position="223"/>
    </location>
</feature>
<feature type="transmembrane region" description="Helical" evidence="1">
    <location>
        <begin position="160"/>
        <end position="180"/>
    </location>
</feature>
<keyword evidence="3" id="KW-1185">Reference proteome</keyword>
<feature type="transmembrane region" description="Helical" evidence="1">
    <location>
        <begin position="106"/>
        <end position="129"/>
    </location>
</feature>